<dbReference type="AlphaFoldDB" id="X6N061"/>
<feature type="non-terminal residue" evidence="3">
    <location>
        <position position="1"/>
    </location>
</feature>
<evidence type="ECO:0000313" key="3">
    <source>
        <dbReference type="EMBL" id="ETO19670.1"/>
    </source>
</evidence>
<sequence length="241" mass="27749">SDPPELKIVNRKGDWLAADALPIHDYEKNKAKDYQLVWSPSQYSKDEERFYIVSPKDIVVASPCTIEDHIKWLKDKGRFDEAWQQALAHSETLKLRRRIDPINVGEEYLSSIFNKIVATPKGPANNTNGNDTNDASDTEREKLKQKFGEVCQQVLRDDKARWEKWALAVISQKQLPLIISVLPTANPQLSQSIYQKILNQLMYSAPKFFLNLREKLALFHLSYQQRYSGCFGGHQRTKAKS</sequence>
<gene>
    <name evidence="3" type="ORF">RFI_17560</name>
</gene>
<organism evidence="3 4">
    <name type="scientific">Reticulomyxa filosa</name>
    <dbReference type="NCBI Taxonomy" id="46433"/>
    <lineage>
        <taxon>Eukaryota</taxon>
        <taxon>Sar</taxon>
        <taxon>Rhizaria</taxon>
        <taxon>Retaria</taxon>
        <taxon>Foraminifera</taxon>
        <taxon>Monothalamids</taxon>
        <taxon>Reticulomyxidae</taxon>
        <taxon>Reticulomyxa</taxon>
    </lineage>
</organism>
<accession>X6N061</accession>
<dbReference type="Proteomes" id="UP000023152">
    <property type="component" value="Unassembled WGS sequence"/>
</dbReference>
<feature type="compositionally biased region" description="Low complexity" evidence="1">
    <location>
        <begin position="125"/>
        <end position="135"/>
    </location>
</feature>
<name>X6N061_RETFI</name>
<evidence type="ECO:0000259" key="2">
    <source>
        <dbReference type="Pfam" id="PF23411"/>
    </source>
</evidence>
<comment type="caution">
    <text evidence="3">The sequence shown here is derived from an EMBL/GenBank/DDBJ whole genome shotgun (WGS) entry which is preliminary data.</text>
</comment>
<protein>
    <recommendedName>
        <fullName evidence="2">Vps41 beta-propeller domain-containing protein</fullName>
    </recommendedName>
</protein>
<dbReference type="Pfam" id="PF23411">
    <property type="entry name" value="Beta-prop_Vps41"/>
    <property type="match status" value="1"/>
</dbReference>
<reference evidence="3 4" key="1">
    <citation type="journal article" date="2013" name="Curr. Biol.">
        <title>The Genome of the Foraminiferan Reticulomyxa filosa.</title>
        <authorList>
            <person name="Glockner G."/>
            <person name="Hulsmann N."/>
            <person name="Schleicher M."/>
            <person name="Noegel A.A."/>
            <person name="Eichinger L."/>
            <person name="Gallinger C."/>
            <person name="Pawlowski J."/>
            <person name="Sierra R."/>
            <person name="Euteneuer U."/>
            <person name="Pillet L."/>
            <person name="Moustafa A."/>
            <person name="Platzer M."/>
            <person name="Groth M."/>
            <person name="Szafranski K."/>
            <person name="Schliwa M."/>
        </authorList>
    </citation>
    <scope>NUCLEOTIDE SEQUENCE [LARGE SCALE GENOMIC DNA]</scope>
</reference>
<feature type="domain" description="Vps41 beta-propeller" evidence="2">
    <location>
        <begin position="2"/>
        <end position="61"/>
    </location>
</feature>
<keyword evidence="4" id="KW-1185">Reference proteome</keyword>
<dbReference type="Pfam" id="PF23556">
    <property type="entry name" value="TPR_Vps41"/>
    <property type="match status" value="1"/>
</dbReference>
<dbReference type="EMBL" id="ASPP01013414">
    <property type="protein sequence ID" value="ETO19670.1"/>
    <property type="molecule type" value="Genomic_DNA"/>
</dbReference>
<evidence type="ECO:0000313" key="4">
    <source>
        <dbReference type="Proteomes" id="UP000023152"/>
    </source>
</evidence>
<dbReference type="OrthoDB" id="244107at2759"/>
<dbReference type="InterPro" id="IPR057780">
    <property type="entry name" value="Beta-prop_Vps41"/>
</dbReference>
<proteinExistence type="predicted"/>
<evidence type="ECO:0000256" key="1">
    <source>
        <dbReference type="SAM" id="MobiDB-lite"/>
    </source>
</evidence>
<feature type="region of interest" description="Disordered" evidence="1">
    <location>
        <begin position="120"/>
        <end position="141"/>
    </location>
</feature>